<evidence type="ECO:0000256" key="1">
    <source>
        <dbReference type="SAM" id="MobiDB-lite"/>
    </source>
</evidence>
<accession>A0AAV1LSV7</accession>
<dbReference type="PANTHER" id="PTHR21838:SF2">
    <property type="entry name" value="COILED-COIL DOMAIN-CONTAINING PROTEIN 137"/>
    <property type="match status" value="1"/>
</dbReference>
<dbReference type="AlphaFoldDB" id="A0AAV1LSV7"/>
<feature type="region of interest" description="Disordered" evidence="1">
    <location>
        <begin position="199"/>
        <end position="220"/>
    </location>
</feature>
<keyword evidence="3" id="KW-1185">Reference proteome</keyword>
<organism evidence="2 3">
    <name type="scientific">Parnassius mnemosyne</name>
    <name type="common">clouded apollo</name>
    <dbReference type="NCBI Taxonomy" id="213953"/>
    <lineage>
        <taxon>Eukaryota</taxon>
        <taxon>Metazoa</taxon>
        <taxon>Ecdysozoa</taxon>
        <taxon>Arthropoda</taxon>
        <taxon>Hexapoda</taxon>
        <taxon>Insecta</taxon>
        <taxon>Pterygota</taxon>
        <taxon>Neoptera</taxon>
        <taxon>Endopterygota</taxon>
        <taxon>Lepidoptera</taxon>
        <taxon>Glossata</taxon>
        <taxon>Ditrysia</taxon>
        <taxon>Papilionoidea</taxon>
        <taxon>Papilionidae</taxon>
        <taxon>Parnassiinae</taxon>
        <taxon>Parnassini</taxon>
        <taxon>Parnassius</taxon>
        <taxon>Driopa</taxon>
    </lineage>
</organism>
<feature type="region of interest" description="Disordered" evidence="1">
    <location>
        <begin position="27"/>
        <end position="80"/>
    </location>
</feature>
<dbReference type="EMBL" id="CAVLGL010000093">
    <property type="protein sequence ID" value="CAK1596671.1"/>
    <property type="molecule type" value="Genomic_DNA"/>
</dbReference>
<feature type="compositionally biased region" description="Basic and acidic residues" evidence="1">
    <location>
        <begin position="55"/>
        <end position="64"/>
    </location>
</feature>
<comment type="caution">
    <text evidence="2">The sequence shown here is derived from an EMBL/GenBank/DDBJ whole genome shotgun (WGS) entry which is preliminary data.</text>
</comment>
<protein>
    <recommendedName>
        <fullName evidence="4">Coiled-coil domain-containing protein 137</fullName>
    </recommendedName>
</protein>
<sequence>MGRKIPAKKHRGVKDPLVQQARRLQDLKTKINAPPKDPDEQPVPRSLTRLFAFQDRNKSKDAKNKIKRYSRKDSDSVSSYRDNPIAKLQKLPGESGRGFSLRINSAIKALHNPALEEDYPQDIDAEDVKGEQMALQRARRKKKQKKMVATDNGEEATPKLSRAQKLALKRKAKRDKALEEREGGGEVRYERVAFGEVAHAPPPLPVKPRRARNELGAPRPGRRDLLLSAILAGKNSENSKNSKNSKIMETVTKKGKIKKSKKEKLPAVELERRERVRLDAVAAYRALKKQKMPLRTNTHVNLLT</sequence>
<dbReference type="InterPro" id="IPR026680">
    <property type="entry name" value="CCDC137"/>
</dbReference>
<evidence type="ECO:0008006" key="4">
    <source>
        <dbReference type="Google" id="ProtNLM"/>
    </source>
</evidence>
<dbReference type="Proteomes" id="UP001314205">
    <property type="component" value="Unassembled WGS sequence"/>
</dbReference>
<proteinExistence type="predicted"/>
<name>A0AAV1LSV7_9NEOP</name>
<evidence type="ECO:0000313" key="2">
    <source>
        <dbReference type="EMBL" id="CAK1596671.1"/>
    </source>
</evidence>
<dbReference type="PANTHER" id="PTHR21838">
    <property type="entry name" value="COILED-COIL DOMAIN-CONTAINING PROTEIN 137"/>
    <property type="match status" value="1"/>
</dbReference>
<gene>
    <name evidence="2" type="ORF">PARMNEM_LOCUS15989</name>
</gene>
<dbReference type="GO" id="GO:0005634">
    <property type="term" value="C:nucleus"/>
    <property type="evidence" value="ECO:0007669"/>
    <property type="project" value="TreeGrafter"/>
</dbReference>
<evidence type="ECO:0000313" key="3">
    <source>
        <dbReference type="Proteomes" id="UP001314205"/>
    </source>
</evidence>
<reference evidence="2 3" key="1">
    <citation type="submission" date="2023-11" db="EMBL/GenBank/DDBJ databases">
        <authorList>
            <person name="Hedman E."/>
            <person name="Englund M."/>
            <person name="Stromberg M."/>
            <person name="Nyberg Akerstrom W."/>
            <person name="Nylinder S."/>
            <person name="Jareborg N."/>
            <person name="Kallberg Y."/>
            <person name="Kronander E."/>
        </authorList>
    </citation>
    <scope>NUCLEOTIDE SEQUENCE [LARGE SCALE GENOMIC DNA]</scope>
</reference>